<organism evidence="1 2">
    <name type="scientific">Propionigenium maris DSM 9537</name>
    <dbReference type="NCBI Taxonomy" id="1123000"/>
    <lineage>
        <taxon>Bacteria</taxon>
        <taxon>Fusobacteriati</taxon>
        <taxon>Fusobacteriota</taxon>
        <taxon>Fusobacteriia</taxon>
        <taxon>Fusobacteriales</taxon>
        <taxon>Fusobacteriaceae</taxon>
        <taxon>Propionigenium</taxon>
    </lineage>
</organism>
<dbReference type="PANTHER" id="PTHR36513">
    <property type="entry name" value="ABC TRANSMEMBRANE TYPE-1 DOMAIN-CONTAINING PROTEIN"/>
    <property type="match status" value="1"/>
</dbReference>
<proteinExistence type="predicted"/>
<dbReference type="InterPro" id="IPR029058">
    <property type="entry name" value="AB_hydrolase_fold"/>
</dbReference>
<comment type="caution">
    <text evidence="1">The sequence shown here is derived from an EMBL/GenBank/DDBJ whole genome shotgun (WGS) entry which is preliminary data.</text>
</comment>
<evidence type="ECO:0008006" key="3">
    <source>
        <dbReference type="Google" id="ProtNLM"/>
    </source>
</evidence>
<dbReference type="SUPFAM" id="SSF53474">
    <property type="entry name" value="alpha/beta-Hydrolases"/>
    <property type="match status" value="1"/>
</dbReference>
<sequence>MVVNLVELIDMIKDTVKSIPMSIKIQEKVIEDVIDFKYTMTGVLSGRGEALRTIGRVLDDMKKFKFGKPDTSPTREAVEEITSRMVKPFITVSCRGSLHHENDHPSFKIHGRVDSIIGDLKRCRDRELIIYVHGYNVDNHLALKEAQDIFTKLQRSLIENGKELEDYEFMLFTWPGDAGVVKFSEAQLYAQYSGNALYDFLLKLKREWGVKDINLLAHSLGAHVVLRSADLMEKHLTSGRDEFSYKNVILMGAAVEEDIFEGSPSKRYHFPRAPYAMDSLYIITSRADLPLKIAFNIMEQENALGCRGINGGEKIAKVPGVGEEVHSELHDLSPLLEEKNSSKPLVYGHIRYWETQKHTDYYVHLMYGREAINK</sequence>
<dbReference type="Gene3D" id="3.40.50.1820">
    <property type="entry name" value="alpha/beta hydrolase"/>
    <property type="match status" value="1"/>
</dbReference>
<evidence type="ECO:0000313" key="2">
    <source>
        <dbReference type="Proteomes" id="UP001144471"/>
    </source>
</evidence>
<gene>
    <name evidence="1" type="ORF">PM10SUCC1_21420</name>
</gene>
<accession>A0A9W6LNI1</accession>
<dbReference type="InterPro" id="IPR010297">
    <property type="entry name" value="DUF900_hydrolase"/>
</dbReference>
<dbReference type="RefSeq" id="WP_281835904.1">
    <property type="nucleotide sequence ID" value="NZ_BSDY01000009.1"/>
</dbReference>
<dbReference type="Proteomes" id="UP001144471">
    <property type="component" value="Unassembled WGS sequence"/>
</dbReference>
<dbReference type="Pfam" id="PF05990">
    <property type="entry name" value="DUF900"/>
    <property type="match status" value="1"/>
</dbReference>
<protein>
    <recommendedName>
        <fullName evidence="3">Alpha/beta hydrolase</fullName>
    </recommendedName>
</protein>
<name>A0A9W6LNI1_9FUSO</name>
<reference evidence="1" key="1">
    <citation type="submission" date="2022-12" db="EMBL/GenBank/DDBJ databases">
        <title>Reference genome sequencing for broad-spectrum identification of bacterial and archaeal isolates by mass spectrometry.</title>
        <authorList>
            <person name="Sekiguchi Y."/>
            <person name="Tourlousse D.M."/>
        </authorList>
    </citation>
    <scope>NUCLEOTIDE SEQUENCE</scope>
    <source>
        <strain evidence="1">10succ1</strain>
    </source>
</reference>
<keyword evidence="2" id="KW-1185">Reference proteome</keyword>
<dbReference type="EMBL" id="BSDY01000009">
    <property type="protein sequence ID" value="GLI56628.1"/>
    <property type="molecule type" value="Genomic_DNA"/>
</dbReference>
<evidence type="ECO:0000313" key="1">
    <source>
        <dbReference type="EMBL" id="GLI56628.1"/>
    </source>
</evidence>
<dbReference type="AlphaFoldDB" id="A0A9W6LNI1"/>
<dbReference type="PANTHER" id="PTHR36513:SF1">
    <property type="entry name" value="TRANSMEMBRANE PROTEIN"/>
    <property type="match status" value="1"/>
</dbReference>